<dbReference type="InterPro" id="IPR001249">
    <property type="entry name" value="AcCoA_biotinCC"/>
</dbReference>
<keyword evidence="6 8" id="KW-0275">Fatty acid biosynthesis</keyword>
<dbReference type="InterPro" id="IPR001882">
    <property type="entry name" value="Biotin_BS"/>
</dbReference>
<dbReference type="Pfam" id="PF00364">
    <property type="entry name" value="Biotin_lipoyl"/>
    <property type="match status" value="1"/>
</dbReference>
<organism evidence="10 11">
    <name type="scientific">Candidatus Fimadaptatus faecigallinarum</name>
    <dbReference type="NCBI Taxonomy" id="2840814"/>
    <lineage>
        <taxon>Bacteria</taxon>
        <taxon>Bacillati</taxon>
        <taxon>Bacillota</taxon>
        <taxon>Clostridia</taxon>
        <taxon>Eubacteriales</taxon>
        <taxon>Candidatus Fimadaptatus</taxon>
    </lineage>
</organism>
<comment type="caution">
    <text evidence="10">The sequence shown here is derived from an EMBL/GenBank/DDBJ whole genome shotgun (WGS) entry which is preliminary data.</text>
</comment>
<comment type="pathway">
    <text evidence="1 8">Lipid metabolism; fatty acid biosynthesis.</text>
</comment>
<keyword evidence="3 8" id="KW-0444">Lipid biosynthesis</keyword>
<feature type="domain" description="Lipoyl-binding" evidence="9">
    <location>
        <begin position="69"/>
        <end position="145"/>
    </location>
</feature>
<gene>
    <name evidence="10" type="primary">accB</name>
    <name evidence="10" type="ORF">IAC59_07465</name>
</gene>
<dbReference type="SUPFAM" id="SSF51230">
    <property type="entry name" value="Single hybrid motif"/>
    <property type="match status" value="1"/>
</dbReference>
<dbReference type="Proteomes" id="UP000824123">
    <property type="component" value="Unassembled WGS sequence"/>
</dbReference>
<evidence type="ECO:0000313" key="10">
    <source>
        <dbReference type="EMBL" id="HIU47082.1"/>
    </source>
</evidence>
<dbReference type="GO" id="GO:0003989">
    <property type="term" value="F:acetyl-CoA carboxylase activity"/>
    <property type="evidence" value="ECO:0007669"/>
    <property type="project" value="InterPro"/>
</dbReference>
<evidence type="ECO:0000256" key="2">
    <source>
        <dbReference type="ARBA" id="ARBA00017562"/>
    </source>
</evidence>
<proteinExistence type="predicted"/>
<reference evidence="10" key="1">
    <citation type="submission" date="2020-10" db="EMBL/GenBank/DDBJ databases">
        <authorList>
            <person name="Gilroy R."/>
        </authorList>
    </citation>
    <scope>NUCLEOTIDE SEQUENCE</scope>
    <source>
        <strain evidence="10">ChiSxjej2B14-8506</strain>
    </source>
</reference>
<dbReference type="CDD" id="cd06850">
    <property type="entry name" value="biotinyl_domain"/>
    <property type="match status" value="1"/>
</dbReference>
<name>A0A9D1LSB3_9FIRM</name>
<dbReference type="GO" id="GO:0006633">
    <property type="term" value="P:fatty acid biosynthetic process"/>
    <property type="evidence" value="ECO:0007669"/>
    <property type="project" value="UniProtKB-KW"/>
</dbReference>
<evidence type="ECO:0000256" key="4">
    <source>
        <dbReference type="ARBA" id="ARBA00022832"/>
    </source>
</evidence>
<comment type="function">
    <text evidence="8">This protein is a component of the acetyl coenzyme A carboxylase complex; first, biotin carboxylase catalyzes the carboxylation of the carrier protein and then the transcarboxylase transfers the carboxyl group to form malonyl-CoA.</text>
</comment>
<evidence type="ECO:0000256" key="1">
    <source>
        <dbReference type="ARBA" id="ARBA00005194"/>
    </source>
</evidence>
<evidence type="ECO:0000259" key="9">
    <source>
        <dbReference type="PROSITE" id="PS50968"/>
    </source>
</evidence>
<reference evidence="10" key="2">
    <citation type="journal article" date="2021" name="PeerJ">
        <title>Extensive microbial diversity within the chicken gut microbiome revealed by metagenomics and culture.</title>
        <authorList>
            <person name="Gilroy R."/>
            <person name="Ravi A."/>
            <person name="Getino M."/>
            <person name="Pursley I."/>
            <person name="Horton D.L."/>
            <person name="Alikhan N.F."/>
            <person name="Baker D."/>
            <person name="Gharbi K."/>
            <person name="Hall N."/>
            <person name="Watson M."/>
            <person name="Adriaenssens E.M."/>
            <person name="Foster-Nyarko E."/>
            <person name="Jarju S."/>
            <person name="Secka A."/>
            <person name="Antonio M."/>
            <person name="Oren A."/>
            <person name="Chaudhuri R.R."/>
            <person name="La Ragione R."/>
            <person name="Hildebrand F."/>
            <person name="Pallen M.J."/>
        </authorList>
    </citation>
    <scope>NUCLEOTIDE SEQUENCE</scope>
    <source>
        <strain evidence="10">ChiSxjej2B14-8506</strain>
    </source>
</reference>
<evidence type="ECO:0000256" key="6">
    <source>
        <dbReference type="ARBA" id="ARBA00023160"/>
    </source>
</evidence>
<dbReference type="InterPro" id="IPR011053">
    <property type="entry name" value="Single_hybrid_motif"/>
</dbReference>
<keyword evidence="5 8" id="KW-0443">Lipid metabolism</keyword>
<dbReference type="PANTHER" id="PTHR45266:SF3">
    <property type="entry name" value="OXALOACETATE DECARBOXYLASE ALPHA CHAIN"/>
    <property type="match status" value="1"/>
</dbReference>
<keyword evidence="4 8" id="KW-0276">Fatty acid metabolism</keyword>
<dbReference type="GO" id="GO:0009317">
    <property type="term" value="C:acetyl-CoA carboxylase complex"/>
    <property type="evidence" value="ECO:0007669"/>
    <property type="project" value="InterPro"/>
</dbReference>
<dbReference type="PRINTS" id="PR01071">
    <property type="entry name" value="ACOABIOTINCC"/>
</dbReference>
<dbReference type="NCBIfam" id="TIGR00531">
    <property type="entry name" value="BCCP"/>
    <property type="match status" value="1"/>
</dbReference>
<evidence type="ECO:0000256" key="7">
    <source>
        <dbReference type="ARBA" id="ARBA00023267"/>
    </source>
</evidence>
<dbReference type="EMBL" id="DVNK01000044">
    <property type="protein sequence ID" value="HIU47082.1"/>
    <property type="molecule type" value="Genomic_DNA"/>
</dbReference>
<dbReference type="PROSITE" id="PS50968">
    <property type="entry name" value="BIOTINYL_LIPOYL"/>
    <property type="match status" value="1"/>
</dbReference>
<evidence type="ECO:0000313" key="11">
    <source>
        <dbReference type="Proteomes" id="UP000824123"/>
    </source>
</evidence>
<dbReference type="PROSITE" id="PS00188">
    <property type="entry name" value="BIOTIN"/>
    <property type="match status" value="1"/>
</dbReference>
<dbReference type="Gene3D" id="2.40.50.100">
    <property type="match status" value="1"/>
</dbReference>
<evidence type="ECO:0000256" key="8">
    <source>
        <dbReference type="RuleBase" id="RU364072"/>
    </source>
</evidence>
<evidence type="ECO:0000256" key="5">
    <source>
        <dbReference type="ARBA" id="ARBA00023098"/>
    </source>
</evidence>
<dbReference type="InterPro" id="IPR050709">
    <property type="entry name" value="Biotin_Carboxyl_Carrier/Decarb"/>
</dbReference>
<evidence type="ECO:0000256" key="3">
    <source>
        <dbReference type="ARBA" id="ARBA00022516"/>
    </source>
</evidence>
<dbReference type="PANTHER" id="PTHR45266">
    <property type="entry name" value="OXALOACETATE DECARBOXYLASE ALPHA CHAIN"/>
    <property type="match status" value="1"/>
</dbReference>
<dbReference type="AlphaFoldDB" id="A0A9D1LSB3"/>
<protein>
    <recommendedName>
        <fullName evidence="2 8">Biotin carboxyl carrier protein of acetyl-CoA carboxylase</fullName>
    </recommendedName>
</protein>
<sequence length="145" mass="15466">MKIDDIRALAAIMRENGLTALELDECGTHLRLESTVNAPVATPVVATAPAAAPVAEAPHDDRGVDFNDVIEIKSPLVGVFYAAPSPDAEPYVKVGDHVKKGDVLCIVEAMKLMNEITATQDGEVVDICAQSGNVVEYGQTLFKLY</sequence>
<keyword evidence="7 8" id="KW-0092">Biotin</keyword>
<accession>A0A9D1LSB3</accession>
<dbReference type="InterPro" id="IPR000089">
    <property type="entry name" value="Biotin_lipoyl"/>
</dbReference>